<dbReference type="PANTHER" id="PTHR11085">
    <property type="entry name" value="NAD-DEPENDENT PROTEIN DEACYLASE SIRTUIN-5, MITOCHONDRIAL-RELATED"/>
    <property type="match status" value="1"/>
</dbReference>
<evidence type="ECO:0000313" key="6">
    <source>
        <dbReference type="EMBL" id="MYM20856.1"/>
    </source>
</evidence>
<accession>A0A6N9HAN3</accession>
<dbReference type="PANTHER" id="PTHR11085:SF4">
    <property type="entry name" value="NAD-DEPENDENT PROTEIN DEACYLASE"/>
    <property type="match status" value="1"/>
</dbReference>
<proteinExistence type="predicted"/>
<sequence length="236" mass="25365">MRIALLTGAGLSTGAGIPDFRGPQGLWTQDPRAERMSTLSWYLGDEDVRRLVWRSRAESPVWDSAPTRAHLAIAQAAQRGTVSGVVTQNTDGLHQLAGTPAHLVRELHGSMRAWRCEDCRATGPMAEMIERVRAGEADPHCARCGGIVRGTTILFEEALDPQVVTDAIDIVQACDVLIAAGTSLTVTPAADLFPIALEAGARGIIANAEPTPYDRAAERVERGDLEEVIPRLLAEL</sequence>
<keyword evidence="3" id="KW-0520">NAD</keyword>
<dbReference type="InterPro" id="IPR050134">
    <property type="entry name" value="NAD-dep_sirtuin_deacylases"/>
</dbReference>
<dbReference type="SUPFAM" id="SSF52467">
    <property type="entry name" value="DHS-like NAD/FAD-binding domain"/>
    <property type="match status" value="1"/>
</dbReference>
<evidence type="ECO:0000256" key="4">
    <source>
        <dbReference type="PROSITE-ProRule" id="PRU00236"/>
    </source>
</evidence>
<dbReference type="InterPro" id="IPR003000">
    <property type="entry name" value="Sirtuin"/>
</dbReference>
<dbReference type="Proteomes" id="UP000469215">
    <property type="component" value="Unassembled WGS sequence"/>
</dbReference>
<feature type="domain" description="Deacetylase sirtuin-type" evidence="5">
    <location>
        <begin position="1"/>
        <end position="236"/>
    </location>
</feature>
<evidence type="ECO:0000256" key="3">
    <source>
        <dbReference type="ARBA" id="ARBA00023027"/>
    </source>
</evidence>
<dbReference type="CDD" id="cd01407">
    <property type="entry name" value="SIR2-fam"/>
    <property type="match status" value="1"/>
</dbReference>
<evidence type="ECO:0000256" key="1">
    <source>
        <dbReference type="ARBA" id="ARBA00012928"/>
    </source>
</evidence>
<dbReference type="EMBL" id="WWEQ01000085">
    <property type="protein sequence ID" value="MYM20856.1"/>
    <property type="molecule type" value="Genomic_DNA"/>
</dbReference>
<name>A0A6N9HAN3_9MICO</name>
<feature type="binding site" evidence="4">
    <location>
        <position position="119"/>
    </location>
    <ligand>
        <name>Zn(2+)</name>
        <dbReference type="ChEBI" id="CHEBI:29105"/>
    </ligand>
</feature>
<evidence type="ECO:0000259" key="5">
    <source>
        <dbReference type="PROSITE" id="PS50305"/>
    </source>
</evidence>
<comment type="caution">
    <text evidence="6">The sequence shown here is derived from an EMBL/GenBank/DDBJ whole genome shotgun (WGS) entry which is preliminary data.</text>
</comment>
<protein>
    <recommendedName>
        <fullName evidence="1">protein acetyllysine N-acetyltransferase</fullName>
        <ecNumber evidence="1">2.3.1.286</ecNumber>
    </recommendedName>
</protein>
<keyword evidence="2" id="KW-0808">Transferase</keyword>
<evidence type="ECO:0000256" key="2">
    <source>
        <dbReference type="ARBA" id="ARBA00022679"/>
    </source>
</evidence>
<dbReference type="GO" id="GO:0017136">
    <property type="term" value="F:histone deacetylase activity, NAD-dependent"/>
    <property type="evidence" value="ECO:0007669"/>
    <property type="project" value="TreeGrafter"/>
</dbReference>
<organism evidence="6 7">
    <name type="scientific">Brevibacterium rongguiense</name>
    <dbReference type="NCBI Taxonomy" id="2695267"/>
    <lineage>
        <taxon>Bacteria</taxon>
        <taxon>Bacillati</taxon>
        <taxon>Actinomycetota</taxon>
        <taxon>Actinomycetes</taxon>
        <taxon>Micrococcales</taxon>
        <taxon>Brevibacteriaceae</taxon>
        <taxon>Brevibacterium</taxon>
    </lineage>
</organism>
<feature type="binding site" evidence="4">
    <location>
        <position position="116"/>
    </location>
    <ligand>
        <name>Zn(2+)</name>
        <dbReference type="ChEBI" id="CHEBI:29105"/>
    </ligand>
</feature>
<dbReference type="Pfam" id="PF02146">
    <property type="entry name" value="SIR2"/>
    <property type="match status" value="1"/>
</dbReference>
<dbReference type="GO" id="GO:0046872">
    <property type="term" value="F:metal ion binding"/>
    <property type="evidence" value="ECO:0007669"/>
    <property type="project" value="UniProtKB-KW"/>
</dbReference>
<dbReference type="GO" id="GO:0070403">
    <property type="term" value="F:NAD+ binding"/>
    <property type="evidence" value="ECO:0007669"/>
    <property type="project" value="InterPro"/>
</dbReference>
<reference evidence="6 7" key="1">
    <citation type="submission" date="2020-01" db="EMBL/GenBank/DDBJ databases">
        <authorList>
            <person name="Deng T."/>
        </authorList>
    </citation>
    <scope>NUCLEOTIDE SEQUENCE [LARGE SCALE GENOMIC DNA]</scope>
    <source>
        <strain evidence="6 7">5221</strain>
    </source>
</reference>
<keyword evidence="7" id="KW-1185">Reference proteome</keyword>
<dbReference type="AlphaFoldDB" id="A0A6N9HAN3"/>
<feature type="binding site" evidence="4">
    <location>
        <position position="144"/>
    </location>
    <ligand>
        <name>Zn(2+)</name>
        <dbReference type="ChEBI" id="CHEBI:29105"/>
    </ligand>
</feature>
<keyword evidence="4" id="KW-0479">Metal-binding</keyword>
<evidence type="ECO:0000313" key="7">
    <source>
        <dbReference type="Proteomes" id="UP000469215"/>
    </source>
</evidence>
<feature type="binding site" evidence="4">
    <location>
        <position position="141"/>
    </location>
    <ligand>
        <name>Zn(2+)</name>
        <dbReference type="ChEBI" id="CHEBI:29105"/>
    </ligand>
</feature>
<feature type="active site" description="Proton acceptor" evidence="4">
    <location>
        <position position="108"/>
    </location>
</feature>
<dbReference type="EC" id="2.3.1.286" evidence="1"/>
<dbReference type="RefSeq" id="WP_160954264.1">
    <property type="nucleotide sequence ID" value="NZ_WWEQ01000085.1"/>
</dbReference>
<dbReference type="InterPro" id="IPR026590">
    <property type="entry name" value="Ssirtuin_cat_dom"/>
</dbReference>
<dbReference type="Gene3D" id="2.20.28.200">
    <property type="match status" value="1"/>
</dbReference>
<dbReference type="InterPro" id="IPR029035">
    <property type="entry name" value="DHS-like_NAD/FAD-binding_dom"/>
</dbReference>
<keyword evidence="4" id="KW-0862">Zinc</keyword>
<gene>
    <name evidence="6" type="ORF">GSY69_13025</name>
</gene>
<dbReference type="PROSITE" id="PS50305">
    <property type="entry name" value="SIRTUIN"/>
    <property type="match status" value="1"/>
</dbReference>
<dbReference type="Gene3D" id="3.40.50.1220">
    <property type="entry name" value="TPP-binding domain"/>
    <property type="match status" value="1"/>
</dbReference>